<evidence type="ECO:0000313" key="3">
    <source>
        <dbReference type="Proteomes" id="UP000799118"/>
    </source>
</evidence>
<keyword evidence="3" id="KW-1185">Reference proteome</keyword>
<dbReference type="AlphaFoldDB" id="A0A6A4GFQ3"/>
<feature type="region of interest" description="Disordered" evidence="1">
    <location>
        <begin position="100"/>
        <end position="179"/>
    </location>
</feature>
<evidence type="ECO:0000256" key="1">
    <source>
        <dbReference type="SAM" id="MobiDB-lite"/>
    </source>
</evidence>
<accession>A0A6A4GFQ3</accession>
<dbReference type="OrthoDB" id="3202607at2759"/>
<protein>
    <submittedName>
        <fullName evidence="2">Uncharacterized protein</fullName>
    </submittedName>
</protein>
<feature type="compositionally biased region" description="Polar residues" evidence="1">
    <location>
        <begin position="125"/>
        <end position="143"/>
    </location>
</feature>
<name>A0A6A4GFQ3_9AGAR</name>
<proteinExistence type="predicted"/>
<reference evidence="2" key="1">
    <citation type="journal article" date="2019" name="Environ. Microbiol.">
        <title>Fungal ecological strategies reflected in gene transcription - a case study of two litter decomposers.</title>
        <authorList>
            <person name="Barbi F."/>
            <person name="Kohler A."/>
            <person name="Barry K."/>
            <person name="Baskaran P."/>
            <person name="Daum C."/>
            <person name="Fauchery L."/>
            <person name="Ihrmark K."/>
            <person name="Kuo A."/>
            <person name="LaButti K."/>
            <person name="Lipzen A."/>
            <person name="Morin E."/>
            <person name="Grigoriev I.V."/>
            <person name="Henrissat B."/>
            <person name="Lindahl B."/>
            <person name="Martin F."/>
        </authorList>
    </citation>
    <scope>NUCLEOTIDE SEQUENCE</scope>
    <source>
        <strain evidence="2">JB14</strain>
    </source>
</reference>
<feature type="compositionally biased region" description="Acidic residues" evidence="1">
    <location>
        <begin position="100"/>
        <end position="110"/>
    </location>
</feature>
<dbReference type="EMBL" id="ML770194">
    <property type="protein sequence ID" value="KAE9384203.1"/>
    <property type="molecule type" value="Genomic_DNA"/>
</dbReference>
<gene>
    <name evidence="2" type="ORF">BT96DRAFT_950723</name>
</gene>
<dbReference type="Proteomes" id="UP000799118">
    <property type="component" value="Unassembled WGS sequence"/>
</dbReference>
<feature type="compositionally biased region" description="Basic and acidic residues" evidence="1">
    <location>
        <begin position="145"/>
        <end position="160"/>
    </location>
</feature>
<evidence type="ECO:0000313" key="2">
    <source>
        <dbReference type="EMBL" id="KAE9384203.1"/>
    </source>
</evidence>
<sequence>MKVRDFGLFWRHLWKRLSKGQSAALKISAKSSPNHVRDSRSIAANLFSKAAPGPRMPVLTRAAFKAHRLRFPSFSLEDVLEKDGQVRKDVTEGVEVVDDESVELEDEEDSANLLQQPSPPPAFFYNSSSPPRNSTLPSLSSIPSFEDKQQPVDSFPELHGKERRKAMKNANKPQAREVENELRPRAVENAKNACPNRISDFDSSTLPVASSGWVGNRNGGKLFAGLLSLWRHLALLTDRGFCLLEWDGATCIVLVDAQDCIVAVLAGVPPSAEESGDWANSMSSLEKLWLNNISNKTPNFARHLRRQFSQLRPLILAHRTVTPPHLDAGNIAHGWFPPSATILFPSALITHSNIPVQPSEERRSIVQYSAGGLFRWRYNGWCSDKTFAATASKIERKEWEQDRMH</sequence>
<organism evidence="2 3">
    <name type="scientific">Gymnopus androsaceus JB14</name>
    <dbReference type="NCBI Taxonomy" id="1447944"/>
    <lineage>
        <taxon>Eukaryota</taxon>
        <taxon>Fungi</taxon>
        <taxon>Dikarya</taxon>
        <taxon>Basidiomycota</taxon>
        <taxon>Agaricomycotina</taxon>
        <taxon>Agaricomycetes</taxon>
        <taxon>Agaricomycetidae</taxon>
        <taxon>Agaricales</taxon>
        <taxon>Marasmiineae</taxon>
        <taxon>Omphalotaceae</taxon>
        <taxon>Gymnopus</taxon>
    </lineage>
</organism>